<evidence type="ECO:0000313" key="1">
    <source>
        <dbReference type="EMBL" id="MFC5381406.1"/>
    </source>
</evidence>
<dbReference type="EMBL" id="JBHSLD010000009">
    <property type="protein sequence ID" value="MFC5381406.1"/>
    <property type="molecule type" value="Genomic_DNA"/>
</dbReference>
<organism evidence="1 2">
    <name type="scientific">Aquipuribacter nitratireducens</name>
    <dbReference type="NCBI Taxonomy" id="650104"/>
    <lineage>
        <taxon>Bacteria</taxon>
        <taxon>Bacillati</taxon>
        <taxon>Actinomycetota</taxon>
        <taxon>Actinomycetes</taxon>
        <taxon>Micrococcales</taxon>
        <taxon>Intrasporangiaceae</taxon>
        <taxon>Aquipuribacter</taxon>
    </lineage>
</organism>
<comment type="caution">
    <text evidence="1">The sequence shown here is derived from an EMBL/GenBank/DDBJ whole genome shotgun (WGS) entry which is preliminary data.</text>
</comment>
<gene>
    <name evidence="1" type="ORF">ACFPJ6_11435</name>
</gene>
<accession>A0ABW0GR24</accession>
<dbReference type="CDD" id="cd09871">
    <property type="entry name" value="PIN_MtVapC28-VapC30-like"/>
    <property type="match status" value="1"/>
</dbReference>
<proteinExistence type="predicted"/>
<keyword evidence="2" id="KW-1185">Reference proteome</keyword>
<dbReference type="RefSeq" id="WP_340269294.1">
    <property type="nucleotide sequence ID" value="NZ_JBBEOG010000004.1"/>
</dbReference>
<evidence type="ECO:0000313" key="2">
    <source>
        <dbReference type="Proteomes" id="UP001596122"/>
    </source>
</evidence>
<reference evidence="2" key="1">
    <citation type="journal article" date="2019" name="Int. J. Syst. Evol. Microbiol.">
        <title>The Global Catalogue of Microorganisms (GCM) 10K type strain sequencing project: providing services to taxonomists for standard genome sequencing and annotation.</title>
        <authorList>
            <consortium name="The Broad Institute Genomics Platform"/>
            <consortium name="The Broad Institute Genome Sequencing Center for Infectious Disease"/>
            <person name="Wu L."/>
            <person name="Ma J."/>
        </authorList>
    </citation>
    <scope>NUCLEOTIDE SEQUENCE [LARGE SCALE GENOMIC DNA]</scope>
    <source>
        <strain evidence="2">CCUG 43114</strain>
    </source>
</reference>
<sequence>MIVDTSAVVAVLRDEPDAARYVEAMLDDRLLMAAPTWV</sequence>
<dbReference type="Gene3D" id="3.40.50.1010">
    <property type="entry name" value="5'-nuclease"/>
    <property type="match status" value="1"/>
</dbReference>
<name>A0ABW0GR24_9MICO</name>
<dbReference type="Proteomes" id="UP001596122">
    <property type="component" value="Unassembled WGS sequence"/>
</dbReference>
<protein>
    <submittedName>
        <fullName evidence="1">Type II toxin-antitoxin system VapC family toxin</fullName>
    </submittedName>
</protein>